<organism evidence="3 4">
    <name type="scientific">Ferviditalea candida</name>
    <dbReference type="NCBI Taxonomy" id="3108399"/>
    <lineage>
        <taxon>Bacteria</taxon>
        <taxon>Bacillati</taxon>
        <taxon>Bacillota</taxon>
        <taxon>Bacilli</taxon>
        <taxon>Bacillales</taxon>
        <taxon>Paenibacillaceae</taxon>
        <taxon>Ferviditalea</taxon>
    </lineage>
</organism>
<gene>
    <name evidence="3" type="primary">spoIID</name>
    <name evidence="3" type="ORF">VF724_12585</name>
</gene>
<protein>
    <submittedName>
        <fullName evidence="3">Stage II sporulation protein D</fullName>
    </submittedName>
</protein>
<reference evidence="3" key="1">
    <citation type="submission" date="2023-12" db="EMBL/GenBank/DDBJ databases">
        <title>Fervidustalea candida gen. nov., sp. nov., a novel member of the family Paenibacillaceae isolated from a geothermal area.</title>
        <authorList>
            <person name="Li W.-J."/>
            <person name="Jiao J.-Y."/>
            <person name="Chen Y."/>
        </authorList>
    </citation>
    <scope>NUCLEOTIDE SEQUENCE</scope>
    <source>
        <strain evidence="3">SYSU GA230002</strain>
    </source>
</reference>
<sequence length="344" mass="38927">MNKKYIVLWAAVFIVMQMVILVILPGILVKKTGVTGAGTVDRAKNPDNTEGLEIGANPVMVPVYLSGSKKVERFPLEYYVRGVLAAEMPIEFQPEALKAQAIAIRTYIVRRLLDHDHSNVPDQSALVTDQTAHQVYMSVAEMKEKWKDADFRKNLAKLNDAVNQTRGLIMTYRKQPIEAAFFSTSNGYTENSEDYWSKYVPYLRSVASPWDEKLSPKFTATVTYNLKDFAKKLGVSLSSREAPPPIRILEMTKGHRIKTIRIEGRVFSGREVREKLDLNSTEFTWKIDKDRIELTTYGYGHGVGMSQWGADGMAETGKTAPEILTYYYRGIQIENMMNIGQSFS</sequence>
<dbReference type="Proteomes" id="UP001310386">
    <property type="component" value="Unassembled WGS sequence"/>
</dbReference>
<proteinExistence type="predicted"/>
<evidence type="ECO:0000259" key="2">
    <source>
        <dbReference type="Pfam" id="PF08486"/>
    </source>
</evidence>
<evidence type="ECO:0000256" key="1">
    <source>
        <dbReference type="SAM" id="Phobius"/>
    </source>
</evidence>
<feature type="transmembrane region" description="Helical" evidence="1">
    <location>
        <begin position="6"/>
        <end position="29"/>
    </location>
</feature>
<evidence type="ECO:0000313" key="3">
    <source>
        <dbReference type="EMBL" id="MEB3102499.1"/>
    </source>
</evidence>
<dbReference type="InterPro" id="IPR013486">
    <property type="entry name" value="SpoIID/LytB"/>
</dbReference>
<dbReference type="PANTHER" id="PTHR30032:SF4">
    <property type="entry name" value="AMIDASE ENHANCER"/>
    <property type="match status" value="1"/>
</dbReference>
<dbReference type="RefSeq" id="WP_371754622.1">
    <property type="nucleotide sequence ID" value="NZ_JAYJLD010000018.1"/>
</dbReference>
<accession>A0ABU5ZJ08</accession>
<dbReference type="PANTHER" id="PTHR30032">
    <property type="entry name" value="N-ACETYLMURAMOYL-L-ALANINE AMIDASE-RELATED"/>
    <property type="match status" value="1"/>
</dbReference>
<dbReference type="NCBIfam" id="TIGR02669">
    <property type="entry name" value="SpoIID_LytB"/>
    <property type="match status" value="1"/>
</dbReference>
<keyword evidence="4" id="KW-1185">Reference proteome</keyword>
<keyword evidence="1" id="KW-0472">Membrane</keyword>
<dbReference type="EMBL" id="JAYJLD010000018">
    <property type="protein sequence ID" value="MEB3102499.1"/>
    <property type="molecule type" value="Genomic_DNA"/>
</dbReference>
<keyword evidence="1" id="KW-1133">Transmembrane helix</keyword>
<name>A0ABU5ZJ08_9BACL</name>
<comment type="caution">
    <text evidence="3">The sequence shown here is derived from an EMBL/GenBank/DDBJ whole genome shotgun (WGS) entry which is preliminary data.</text>
</comment>
<dbReference type="NCBIfam" id="TIGR02870">
    <property type="entry name" value="spore_II_D"/>
    <property type="match status" value="1"/>
</dbReference>
<dbReference type="InterPro" id="IPR014225">
    <property type="entry name" value="Spore_II_D_firmicutes"/>
</dbReference>
<keyword evidence="1" id="KW-0812">Transmembrane</keyword>
<feature type="domain" description="Sporulation stage II protein D amidase enhancer LytB N-terminal" evidence="2">
    <location>
        <begin position="67"/>
        <end position="172"/>
    </location>
</feature>
<dbReference type="Pfam" id="PF08486">
    <property type="entry name" value="SpoIID"/>
    <property type="match status" value="1"/>
</dbReference>
<evidence type="ECO:0000313" key="4">
    <source>
        <dbReference type="Proteomes" id="UP001310386"/>
    </source>
</evidence>
<dbReference type="InterPro" id="IPR051922">
    <property type="entry name" value="Bact_Sporulation_Assoc"/>
</dbReference>
<dbReference type="InterPro" id="IPR013693">
    <property type="entry name" value="SpoIID/LytB_N"/>
</dbReference>